<feature type="domain" description="Poly A polymerase head" evidence="9">
    <location>
        <begin position="23"/>
        <end position="145"/>
    </location>
</feature>
<evidence type="ECO:0000256" key="6">
    <source>
        <dbReference type="ARBA" id="ARBA00022741"/>
    </source>
</evidence>
<sequence>MYINLPKSVKFIIEKIKEHCEEAYIVGGCVRDSILGILPNDYDITTSAKPNKIIDIFKGYKIIENGIKHGTVGILIEDEVYEITTYRVEGEYEDNRRPKNVEFTSKLVDDLKRRDFTINAMAYNEEDKLIDYFDGVKDLHDKKIRTVGNPDERFIEDGLRIIRAIRFSSKLGFDIEKETFESIKRNSSILKNISRERVSDEIKKIILSENPQKLGLLYSLNIFKELEIYSHVENYEDFCTKLTILKECNISLEQRLLMIEFLILENNTKRLNKTKEKIEFYNKNIRKNNIVSKLKYPNNVTKYINNMIDYMLIDNIDLDKIGIKKILNKIGIDNLKDILKLKEIYYKKVGDCEEIEELSIRKHSIDKYTEFIEEIAKNNECYKINDLDINGNDLRLMGYSGKSIGEQLNLLLEIVICNPEKNSKSELMNLSRLNKID</sequence>
<keyword evidence="2 8" id="KW-0808">Transferase</keyword>
<evidence type="ECO:0000313" key="12">
    <source>
        <dbReference type="Proteomes" id="UP000245695"/>
    </source>
</evidence>
<dbReference type="Gene3D" id="1.10.3090.10">
    <property type="entry name" value="cca-adding enzyme, domain 2"/>
    <property type="match status" value="1"/>
</dbReference>
<evidence type="ECO:0000256" key="1">
    <source>
        <dbReference type="ARBA" id="ARBA00001946"/>
    </source>
</evidence>
<keyword evidence="8" id="KW-0694">RNA-binding</keyword>
<dbReference type="CDD" id="cd05398">
    <property type="entry name" value="NT_ClassII-CCAase"/>
    <property type="match status" value="1"/>
</dbReference>
<dbReference type="GO" id="GO:0008033">
    <property type="term" value="P:tRNA processing"/>
    <property type="evidence" value="ECO:0007669"/>
    <property type="project" value="UniProtKB-KW"/>
</dbReference>
<keyword evidence="5" id="KW-0479">Metal-binding</keyword>
<dbReference type="PANTHER" id="PTHR46173">
    <property type="entry name" value="CCA TRNA NUCLEOTIDYLTRANSFERASE 1, MITOCHONDRIAL"/>
    <property type="match status" value="1"/>
</dbReference>
<dbReference type="SUPFAM" id="SSF81301">
    <property type="entry name" value="Nucleotidyltransferase"/>
    <property type="match status" value="1"/>
</dbReference>
<evidence type="ECO:0000256" key="8">
    <source>
        <dbReference type="RuleBase" id="RU003953"/>
    </source>
</evidence>
<keyword evidence="12" id="KW-1185">Reference proteome</keyword>
<gene>
    <name evidence="11" type="ORF">FRIFI_2158</name>
</gene>
<dbReference type="AlphaFoldDB" id="A0A2P2BTJ8"/>
<dbReference type="EC" id="2.7.7.72" evidence="11"/>
<accession>A0A2P2BTJ8</accession>
<evidence type="ECO:0000256" key="7">
    <source>
        <dbReference type="ARBA" id="ARBA00022842"/>
    </source>
</evidence>
<keyword evidence="6" id="KW-0547">Nucleotide-binding</keyword>
<dbReference type="EMBL" id="LN650648">
    <property type="protein sequence ID" value="CEI73686.1"/>
    <property type="molecule type" value="Genomic_DNA"/>
</dbReference>
<organism evidence="11 12">
    <name type="scientific">Romboutsia hominis</name>
    <dbReference type="NCBI Taxonomy" id="1507512"/>
    <lineage>
        <taxon>Bacteria</taxon>
        <taxon>Bacillati</taxon>
        <taxon>Bacillota</taxon>
        <taxon>Clostridia</taxon>
        <taxon>Peptostreptococcales</taxon>
        <taxon>Peptostreptococcaceae</taxon>
        <taxon>Romboutsia</taxon>
    </lineage>
</organism>
<keyword evidence="7" id="KW-0460">Magnesium</keyword>
<reference evidence="11 12" key="1">
    <citation type="submission" date="2014-09" db="EMBL/GenBank/DDBJ databases">
        <authorList>
            <person name="Hornung B.V."/>
        </authorList>
    </citation>
    <scope>NUCLEOTIDE SEQUENCE [LARGE SCALE GENOMIC DNA]</scope>
    <source>
        <strain evidence="11 12">FRIFI</strain>
    </source>
</reference>
<dbReference type="InterPro" id="IPR002646">
    <property type="entry name" value="PolA_pol_head_dom"/>
</dbReference>
<dbReference type="Proteomes" id="UP000245695">
    <property type="component" value="Chromosome 1"/>
</dbReference>
<dbReference type="GO" id="GO:0004810">
    <property type="term" value="F:CCA tRNA nucleotidyltransferase activity"/>
    <property type="evidence" value="ECO:0007669"/>
    <property type="project" value="UniProtKB-EC"/>
</dbReference>
<dbReference type="GO" id="GO:0000049">
    <property type="term" value="F:tRNA binding"/>
    <property type="evidence" value="ECO:0007669"/>
    <property type="project" value="TreeGrafter"/>
</dbReference>
<dbReference type="InterPro" id="IPR032828">
    <property type="entry name" value="PolyA_RNA-bd"/>
</dbReference>
<dbReference type="KEGG" id="rhom:FRIFI_2158"/>
<evidence type="ECO:0000256" key="4">
    <source>
        <dbReference type="ARBA" id="ARBA00022695"/>
    </source>
</evidence>
<proteinExistence type="inferred from homology"/>
<dbReference type="Gene3D" id="3.30.460.10">
    <property type="entry name" value="Beta Polymerase, domain 2"/>
    <property type="match status" value="1"/>
</dbReference>
<evidence type="ECO:0000256" key="3">
    <source>
        <dbReference type="ARBA" id="ARBA00022694"/>
    </source>
</evidence>
<dbReference type="InterPro" id="IPR043519">
    <property type="entry name" value="NT_sf"/>
</dbReference>
<evidence type="ECO:0000259" key="9">
    <source>
        <dbReference type="Pfam" id="PF01743"/>
    </source>
</evidence>
<comment type="cofactor">
    <cofactor evidence="1">
        <name>Mg(2+)</name>
        <dbReference type="ChEBI" id="CHEBI:18420"/>
    </cofactor>
</comment>
<feature type="domain" description="tRNA nucleotidyltransferase/poly(A) polymerase RNA and SrmB- binding" evidence="10">
    <location>
        <begin position="172"/>
        <end position="226"/>
    </location>
</feature>
<evidence type="ECO:0000256" key="5">
    <source>
        <dbReference type="ARBA" id="ARBA00022723"/>
    </source>
</evidence>
<keyword evidence="3" id="KW-0819">tRNA processing</keyword>
<dbReference type="InterPro" id="IPR050264">
    <property type="entry name" value="Bact_CCA-adding_enz_type3_sf"/>
</dbReference>
<keyword evidence="4 11" id="KW-0548">Nucleotidyltransferase</keyword>
<dbReference type="RefSeq" id="WP_166505843.1">
    <property type="nucleotide sequence ID" value="NZ_JAKNTL010000007.1"/>
</dbReference>
<dbReference type="GO" id="GO:0046872">
    <property type="term" value="F:metal ion binding"/>
    <property type="evidence" value="ECO:0007669"/>
    <property type="project" value="UniProtKB-KW"/>
</dbReference>
<dbReference type="Pfam" id="PF12627">
    <property type="entry name" value="PolyA_pol_RNAbd"/>
    <property type="match status" value="1"/>
</dbReference>
<comment type="similarity">
    <text evidence="8">Belongs to the tRNA nucleotidyltransferase/poly(A) polymerase family.</text>
</comment>
<name>A0A2P2BTJ8_9FIRM</name>
<dbReference type="SUPFAM" id="SSF81891">
    <property type="entry name" value="Poly A polymerase C-terminal region-like"/>
    <property type="match status" value="1"/>
</dbReference>
<dbReference type="GO" id="GO:0000166">
    <property type="term" value="F:nucleotide binding"/>
    <property type="evidence" value="ECO:0007669"/>
    <property type="project" value="UniProtKB-KW"/>
</dbReference>
<evidence type="ECO:0000313" key="11">
    <source>
        <dbReference type="EMBL" id="CEI73686.1"/>
    </source>
</evidence>
<protein>
    <submittedName>
        <fullName evidence="11">CCA-adding enzyme</fullName>
        <ecNumber evidence="11">2.7.7.72</ecNumber>
    </submittedName>
</protein>
<evidence type="ECO:0000256" key="2">
    <source>
        <dbReference type="ARBA" id="ARBA00022679"/>
    </source>
</evidence>
<dbReference type="PANTHER" id="PTHR46173:SF1">
    <property type="entry name" value="CCA TRNA NUCLEOTIDYLTRANSFERASE 1, MITOCHONDRIAL"/>
    <property type="match status" value="1"/>
</dbReference>
<dbReference type="Pfam" id="PF01743">
    <property type="entry name" value="PolyA_pol"/>
    <property type="match status" value="1"/>
</dbReference>
<evidence type="ECO:0000259" key="10">
    <source>
        <dbReference type="Pfam" id="PF12627"/>
    </source>
</evidence>